<dbReference type="Proteomes" id="UP000652761">
    <property type="component" value="Unassembled WGS sequence"/>
</dbReference>
<keyword evidence="2" id="KW-1185">Reference proteome</keyword>
<dbReference type="PANTHER" id="PTHR46932:SF12">
    <property type="entry name" value="HEAVY METAL-ASSOCIATED ISOPRENYLATED PLANT PROTEIN 47"/>
    <property type="match status" value="1"/>
</dbReference>
<dbReference type="EMBL" id="NMUH01002593">
    <property type="protein sequence ID" value="MQM00956.1"/>
    <property type="molecule type" value="Genomic_DNA"/>
</dbReference>
<evidence type="ECO:0000313" key="1">
    <source>
        <dbReference type="EMBL" id="MQM00956.1"/>
    </source>
</evidence>
<evidence type="ECO:0008006" key="3">
    <source>
        <dbReference type="Google" id="ProtNLM"/>
    </source>
</evidence>
<name>A0A843VYM7_COLES</name>
<accession>A0A843VYM7</accession>
<dbReference type="InterPro" id="IPR042885">
    <property type="entry name" value="HIPP47/16"/>
</dbReference>
<gene>
    <name evidence="1" type="ORF">Taro_033702</name>
</gene>
<comment type="caution">
    <text evidence="1">The sequence shown here is derived from an EMBL/GenBank/DDBJ whole genome shotgun (WGS) entry which is preliminary data.</text>
</comment>
<dbReference type="OrthoDB" id="692882at2759"/>
<evidence type="ECO:0000313" key="2">
    <source>
        <dbReference type="Proteomes" id="UP000652761"/>
    </source>
</evidence>
<reference evidence="1" key="1">
    <citation type="submission" date="2017-07" db="EMBL/GenBank/DDBJ databases">
        <title>Taro Niue Genome Assembly and Annotation.</title>
        <authorList>
            <person name="Atibalentja N."/>
            <person name="Keating K."/>
            <person name="Fields C.J."/>
        </authorList>
    </citation>
    <scope>NUCLEOTIDE SEQUENCE</scope>
    <source>
        <strain evidence="1">Niue_2</strain>
        <tissue evidence="1">Leaf</tissue>
    </source>
</reference>
<sequence length="219" mass="24718">MAQGRSPSLIYPGWSGLGLVEDLAAMTWSSTNHLIPLARPYQFSYYRLLYKPTGEVLIREGTSASWNVRPLLYRRKGERETIEQDVLTLCRRKMKQKITIKVPMCTDKVRREAMKTATKQAGVISIELQGDKDLLVVVGEGVDSVELTRSLRKKIGCSMLVSVEEVKPKPPDEKKKVEDPQHCNCKDLKPCCVYPQPCGVPMTCWMECEPPRSGPCSQM</sequence>
<dbReference type="PANTHER" id="PTHR46932">
    <property type="entry name" value="HEAVY METAL-ASSOCIATED ISOPRENYLATED PLANT PROTEIN 47"/>
    <property type="match status" value="1"/>
</dbReference>
<dbReference type="AlphaFoldDB" id="A0A843VYM7"/>
<organism evidence="1 2">
    <name type="scientific">Colocasia esculenta</name>
    <name type="common">Wild taro</name>
    <name type="synonym">Arum esculentum</name>
    <dbReference type="NCBI Taxonomy" id="4460"/>
    <lineage>
        <taxon>Eukaryota</taxon>
        <taxon>Viridiplantae</taxon>
        <taxon>Streptophyta</taxon>
        <taxon>Embryophyta</taxon>
        <taxon>Tracheophyta</taxon>
        <taxon>Spermatophyta</taxon>
        <taxon>Magnoliopsida</taxon>
        <taxon>Liliopsida</taxon>
        <taxon>Araceae</taxon>
        <taxon>Aroideae</taxon>
        <taxon>Colocasieae</taxon>
        <taxon>Colocasia</taxon>
    </lineage>
</organism>
<protein>
    <recommendedName>
        <fullName evidence="3">HMA domain-containing protein</fullName>
    </recommendedName>
</protein>
<proteinExistence type="predicted"/>
<dbReference type="Gene3D" id="3.30.70.100">
    <property type="match status" value="1"/>
</dbReference>